<protein>
    <recommendedName>
        <fullName evidence="1">NACHT N-terminal Helical domain-containing protein</fullName>
    </recommendedName>
</protein>
<dbReference type="Pfam" id="PF22738">
    <property type="entry name" value="NNH7"/>
    <property type="match status" value="1"/>
</dbReference>
<evidence type="ECO:0000259" key="1">
    <source>
        <dbReference type="Pfam" id="PF22738"/>
    </source>
</evidence>
<dbReference type="SUPFAM" id="SSF52540">
    <property type="entry name" value="P-loop containing nucleoside triphosphate hydrolases"/>
    <property type="match status" value="1"/>
</dbReference>
<dbReference type="Proteomes" id="UP001165135">
    <property type="component" value="Unassembled WGS sequence"/>
</dbReference>
<dbReference type="EMBL" id="BSTJ01000010">
    <property type="protein sequence ID" value="GLY78893.1"/>
    <property type="molecule type" value="Genomic_DNA"/>
</dbReference>
<accession>A0A9W6VNL1</accession>
<sequence>MGLSYRDAVRLLGGQSGTAKALDRLSGGLLLAASATGGAFVLSLFDARGELARLSGALVTELGDRIRGLDRFQRSERLAAAHAVIVLTAYFEALAGLDLPFDVERIEPSEQVALAGGGPPGTNRPADLATGLLKAEVPMPAPQWPYEVTLDTLGGFYGGLSKEVVRFLSGLAAWDRLDETQRDRLTGTLITETPGRAVVRYEELFRRLAVEFPEVAFWANAVDHQATRERLRELGGALAGLERTLAGIATGRLPDERRLSLSRAYRAALDRPILTSNDAFPGVRLPSLGMAYVNPDYRTAVVDRPEGVGEESWWEEQPVREDLEAFLLGRLTVPEATRAPLMVLGQPGSGKSVLTRILAARLPPSEFLTVRVELREVPADADLQAQIEHAVRTATGETLSWPELARSRGDALPVVLLDGFDELLQATGVSQTDYLQKVAEFQSREADQGRPVAVWVTSRTAVADRARPVAGMVAVRLEPFRERQVGAWLRVWNETNETNAGWRPLTSEAVLAQGELARQPLLLLMLALYDAGRNRLRGSDASLGQGELYERLLHDFAEREVRKAGAALARPDFQRAVERELTHLSLVAFAMFNRGRQWITEVELDADLAALAADVDQPMAPAGLRSRLTAAQIVLGRFFFVHEAQATRDDRRLSTYEFLHATFGEFLVARCVVNEIAELAELMSRTRERGRHVPIDEAYLHAVLSFMPLTMRNTTVGFVEERLQDITEEQRVLFRDLFLELFHDALVPRRDTRHADYAPQPVTVPRGPAVYSANLVLLLLLTGGELTGDELFPNASDPVAEWRRIALLWRSQLPPEGWLAFVEFLDLDRVWEGDRRQLRIRGRSDGELSPTDPFWTYDIAPGHPNRTRGLRWLAWIRTDAGLLRRQARVLCDDGDDVLVHALEPLAGELGSAVATFHVHGERPPLSAAHALIRLWLELGRDEGPEELTEAFEACLQIALFGFAPADRHTRRRFRRLVLRHLAEHWLRLDADWLDHAMRMIWESAGGPAKDEDDLRRDAAQILPAYRLGRGE</sequence>
<dbReference type="InterPro" id="IPR027417">
    <property type="entry name" value="P-loop_NTPase"/>
</dbReference>
<comment type="caution">
    <text evidence="2">The sequence shown here is derived from an EMBL/GenBank/DDBJ whole genome shotgun (WGS) entry which is preliminary data.</text>
</comment>
<dbReference type="RefSeq" id="WP_285629731.1">
    <property type="nucleotide sequence ID" value="NZ_BSTJ01000010.1"/>
</dbReference>
<evidence type="ECO:0000313" key="2">
    <source>
        <dbReference type="EMBL" id="GLY78893.1"/>
    </source>
</evidence>
<evidence type="ECO:0000313" key="3">
    <source>
        <dbReference type="Proteomes" id="UP001165135"/>
    </source>
</evidence>
<gene>
    <name evidence="2" type="ORF">Airi01_071600</name>
</gene>
<reference evidence="2" key="1">
    <citation type="submission" date="2023-03" db="EMBL/GenBank/DDBJ databases">
        <title>Actinoallomurus iriomotensis NBRC 103681.</title>
        <authorList>
            <person name="Ichikawa N."/>
            <person name="Sato H."/>
            <person name="Tonouchi N."/>
        </authorList>
    </citation>
    <scope>NUCLEOTIDE SEQUENCE</scope>
    <source>
        <strain evidence="2">NBRC 103681</strain>
    </source>
</reference>
<dbReference type="InterPro" id="IPR054567">
    <property type="entry name" value="NNH7"/>
</dbReference>
<dbReference type="AlphaFoldDB" id="A0A9W6VNL1"/>
<feature type="domain" description="NACHT N-terminal Helical" evidence="1">
    <location>
        <begin position="3"/>
        <end position="221"/>
    </location>
</feature>
<dbReference type="Gene3D" id="3.40.50.300">
    <property type="entry name" value="P-loop containing nucleotide triphosphate hydrolases"/>
    <property type="match status" value="1"/>
</dbReference>
<organism evidence="2 3">
    <name type="scientific">Actinoallomurus iriomotensis</name>
    <dbReference type="NCBI Taxonomy" id="478107"/>
    <lineage>
        <taxon>Bacteria</taxon>
        <taxon>Bacillati</taxon>
        <taxon>Actinomycetota</taxon>
        <taxon>Actinomycetes</taxon>
        <taxon>Streptosporangiales</taxon>
        <taxon>Thermomonosporaceae</taxon>
        <taxon>Actinoallomurus</taxon>
    </lineage>
</organism>
<proteinExistence type="predicted"/>
<name>A0A9W6VNL1_9ACTN</name>